<dbReference type="PIRSF" id="PIRSF000290">
    <property type="entry name" value="PPO_plant"/>
    <property type="match status" value="1"/>
</dbReference>
<comment type="subcellular location">
    <subcellularLocation>
        <location evidence="1">Plastid</location>
        <location evidence="1">Chloroplast thylakoid lumen</location>
    </subcellularLocation>
</comment>
<accession>A0A371F2C3</accession>
<dbReference type="GO" id="GO:0009543">
    <property type="term" value="C:chloroplast thylakoid lumen"/>
    <property type="evidence" value="ECO:0007669"/>
    <property type="project" value="UniProtKB-SubCell"/>
</dbReference>
<feature type="binding site" evidence="9">
    <location>
        <position position="330"/>
    </location>
    <ligand>
        <name>Cu cation</name>
        <dbReference type="ChEBI" id="CHEBI:23378"/>
        <label>B</label>
    </ligand>
</feature>
<dbReference type="InterPro" id="IPR022740">
    <property type="entry name" value="Polyphenol_oxidase_C"/>
</dbReference>
<dbReference type="Proteomes" id="UP000257109">
    <property type="component" value="Unassembled WGS sequence"/>
</dbReference>
<dbReference type="InterPro" id="IPR022739">
    <property type="entry name" value="Polyphenol_oxidase_cen"/>
</dbReference>
<feature type="cross-link" description="2'-(S-cysteinyl)-histidine (Cys-His)" evidence="11">
    <location>
        <begin position="176"/>
        <end position="193"/>
    </location>
</feature>
<dbReference type="InterPro" id="IPR016213">
    <property type="entry name" value="Polyphenol_oxidase"/>
</dbReference>
<evidence type="ECO:0000256" key="8">
    <source>
        <dbReference type="ARBA" id="ARBA00023157"/>
    </source>
</evidence>
<evidence type="ECO:0000256" key="9">
    <source>
        <dbReference type="PIRSR" id="PIRSR000290-1"/>
    </source>
</evidence>
<dbReference type="FunFam" id="1.10.1280.10:FF:000007">
    <property type="entry name" value="Polyphenol oxidase, chloroplastic"/>
    <property type="match status" value="1"/>
</dbReference>
<feature type="non-terminal residue" evidence="13">
    <location>
        <position position="1"/>
    </location>
</feature>
<keyword evidence="5" id="KW-0560">Oxidoreductase</keyword>
<keyword evidence="6 9" id="KW-0186">Copper</keyword>
<dbReference type="STRING" id="157652.A0A371F2C3"/>
<evidence type="ECO:0000313" key="14">
    <source>
        <dbReference type="Proteomes" id="UP000257109"/>
    </source>
</evidence>
<dbReference type="PRINTS" id="PR00092">
    <property type="entry name" value="TYROSINASE"/>
</dbReference>
<feature type="binding site" evidence="9">
    <location>
        <position position="172"/>
    </location>
    <ligand>
        <name>Cu cation</name>
        <dbReference type="ChEBI" id="CHEBI:23378"/>
        <label>A</label>
    </ligand>
</feature>
<dbReference type="EMBL" id="QJKJ01010897">
    <property type="protein sequence ID" value="RDX72446.1"/>
    <property type="molecule type" value="Genomic_DNA"/>
</dbReference>
<keyword evidence="7" id="KW-0793">Thylakoid</keyword>
<dbReference type="Pfam" id="PF12142">
    <property type="entry name" value="PPO1_DWL"/>
    <property type="match status" value="1"/>
</dbReference>
<feature type="binding site" evidence="9">
    <location>
        <position position="193"/>
    </location>
    <ligand>
        <name>Cu cation</name>
        <dbReference type="ChEBI" id="CHEBI:23378"/>
        <label>A</label>
    </ligand>
</feature>
<dbReference type="GO" id="GO:0046148">
    <property type="term" value="P:pigment biosynthetic process"/>
    <property type="evidence" value="ECO:0007669"/>
    <property type="project" value="InterPro"/>
</dbReference>
<gene>
    <name evidence="13" type="ORF">CR513_48071</name>
</gene>
<dbReference type="InterPro" id="IPR002227">
    <property type="entry name" value="Tyrosinase_Cu-bd"/>
</dbReference>
<evidence type="ECO:0000256" key="1">
    <source>
        <dbReference type="ARBA" id="ARBA00004456"/>
    </source>
</evidence>
<evidence type="ECO:0000256" key="4">
    <source>
        <dbReference type="ARBA" id="ARBA00022784"/>
    </source>
</evidence>
<keyword evidence="8 10" id="KW-1015">Disulfide bond</keyword>
<proteinExistence type="inferred from homology"/>
<evidence type="ECO:0000256" key="7">
    <source>
        <dbReference type="ARBA" id="ARBA00023078"/>
    </source>
</evidence>
<keyword evidence="3 9" id="KW-0479">Metal-binding</keyword>
<dbReference type="Pfam" id="PF00264">
    <property type="entry name" value="Tyrosinase"/>
    <property type="match status" value="1"/>
</dbReference>
<dbReference type="Gene3D" id="1.10.1280.10">
    <property type="entry name" value="Di-copper center containing domain from catechol oxidase"/>
    <property type="match status" value="1"/>
</dbReference>
<keyword evidence="4" id="KW-0883">Thioether bond</keyword>
<evidence type="ECO:0000256" key="6">
    <source>
        <dbReference type="ARBA" id="ARBA00023008"/>
    </source>
</evidence>
<comment type="cofactor">
    <cofactor evidence="9">
        <name>Cu(2+)</name>
        <dbReference type="ChEBI" id="CHEBI:29036"/>
    </cofactor>
    <text evidence="9">Binds 2 copper ions per subunit.</text>
</comment>
<organism evidence="13 14">
    <name type="scientific">Mucuna pruriens</name>
    <name type="common">Velvet bean</name>
    <name type="synonym">Dolichos pruriens</name>
    <dbReference type="NCBI Taxonomy" id="157652"/>
    <lineage>
        <taxon>Eukaryota</taxon>
        <taxon>Viridiplantae</taxon>
        <taxon>Streptophyta</taxon>
        <taxon>Embryophyta</taxon>
        <taxon>Tracheophyta</taxon>
        <taxon>Spermatophyta</taxon>
        <taxon>Magnoliopsida</taxon>
        <taxon>eudicotyledons</taxon>
        <taxon>Gunneridae</taxon>
        <taxon>Pentapetalae</taxon>
        <taxon>rosids</taxon>
        <taxon>fabids</taxon>
        <taxon>Fabales</taxon>
        <taxon>Fabaceae</taxon>
        <taxon>Papilionoideae</taxon>
        <taxon>50 kb inversion clade</taxon>
        <taxon>NPAAA clade</taxon>
        <taxon>indigoferoid/millettioid clade</taxon>
        <taxon>Phaseoleae</taxon>
        <taxon>Mucuna</taxon>
    </lineage>
</organism>
<feature type="disulfide bond" evidence="10">
    <location>
        <begin position="97"/>
        <end position="110"/>
    </location>
</feature>
<protein>
    <recommendedName>
        <fullName evidence="12">Tyrosinase copper-binding domain-containing protein</fullName>
    </recommendedName>
</protein>
<evidence type="ECO:0000256" key="10">
    <source>
        <dbReference type="PIRSR" id="PIRSR000290-2"/>
    </source>
</evidence>
<sequence>MASTHPSFPSLNLSASFPICVSSSSMIPPFQKACQLTKPKRHHVFKVACNGNNSNNNPTNRRDVLIGLGGLYGATTLSSNNHSAFAAPVTTPEPTSCVPPIIPDPSYNCCPPTPTSPVIDFKFPTNNTLLRVRQPAHLVSDEYLAKYKEAVRLMKALPADDPRNFTQQANVHCAYCDGGYRQIGYPDRELQVHSSWLFFPFHRLYLYFYERILGSLIGDPTFALPFWNWDHSDGMKIPSFYTDKDSPLYNPLRDARHQPPVIVDLNYDPDHDHSGEDPQKQIETNLSVMYRQVVSRGKRPSLFLGKAYRAGCPPNPGAGSLELIPHNTVHTWTGDSTQPNDEDMGALYSAARDSIFFAHHANVDRMWNIWKTLPGGKRRDFTDDDWLESSFLFYDENKNLVRVKVEDSLDTRKLGYDYQHVDLQWLTSKPKPKYLPALRTAARKAVGTLRFPLTLISIARTTVKMPKVQSRISEEEKEDVLVIDLDYDLTKGTKFDVFINDQGDDQIGPGDSEFAGSFVHLPHSHLHVDKKRSSTSFTLGITDLLKECEAKADESITVTLVPKYGEKPVIIKGIKIKVVGQEDDHA</sequence>
<feature type="binding site" evidence="9">
    <location>
        <position position="360"/>
    </location>
    <ligand>
        <name>Cu cation</name>
        <dbReference type="ChEBI" id="CHEBI:23378"/>
        <label>B</label>
    </ligand>
</feature>
<name>A0A371F2C3_MUCPR</name>
<dbReference type="OrthoDB" id="1394507at2759"/>
<evidence type="ECO:0000256" key="11">
    <source>
        <dbReference type="PIRSR" id="PIRSR000290-3"/>
    </source>
</evidence>
<dbReference type="SUPFAM" id="SSF48056">
    <property type="entry name" value="Di-copper centre-containing domain"/>
    <property type="match status" value="1"/>
</dbReference>
<dbReference type="GO" id="GO:0046872">
    <property type="term" value="F:metal ion binding"/>
    <property type="evidence" value="ECO:0007669"/>
    <property type="project" value="UniProtKB-KW"/>
</dbReference>
<evidence type="ECO:0000313" key="13">
    <source>
        <dbReference type="EMBL" id="RDX72446.1"/>
    </source>
</evidence>
<feature type="binding site" evidence="9">
    <location>
        <position position="202"/>
    </location>
    <ligand>
        <name>Cu cation</name>
        <dbReference type="ChEBI" id="CHEBI:23378"/>
        <label>A</label>
    </ligand>
</feature>
<dbReference type="GO" id="GO:0004097">
    <property type="term" value="F:catechol oxidase activity"/>
    <property type="evidence" value="ECO:0007669"/>
    <property type="project" value="InterPro"/>
</dbReference>
<comment type="similarity">
    <text evidence="2">Belongs to the tyrosinase family.</text>
</comment>
<reference evidence="13" key="1">
    <citation type="submission" date="2018-05" db="EMBL/GenBank/DDBJ databases">
        <title>Draft genome of Mucuna pruriens seed.</title>
        <authorList>
            <person name="Nnadi N.E."/>
            <person name="Vos R."/>
            <person name="Hasami M.H."/>
            <person name="Devisetty U.K."/>
            <person name="Aguiy J.C."/>
        </authorList>
    </citation>
    <scope>NUCLEOTIDE SEQUENCE [LARGE SCALE GENOMIC DNA]</scope>
    <source>
        <strain evidence="13">JCA_2017</strain>
    </source>
</reference>
<evidence type="ECO:0000259" key="12">
    <source>
        <dbReference type="PROSITE" id="PS00497"/>
    </source>
</evidence>
<feature type="disulfide bond" evidence="10">
    <location>
        <begin position="109"/>
        <end position="173"/>
    </location>
</feature>
<dbReference type="PROSITE" id="PS00497">
    <property type="entry name" value="TYROSINASE_1"/>
    <property type="match status" value="1"/>
</dbReference>
<feature type="domain" description="Tyrosinase copper-binding" evidence="12">
    <location>
        <begin position="193"/>
        <end position="210"/>
    </location>
</feature>
<dbReference type="AlphaFoldDB" id="A0A371F2C3"/>
<dbReference type="InterPro" id="IPR008922">
    <property type="entry name" value="Di-copper_centre_dom_sf"/>
</dbReference>
<dbReference type="PANTHER" id="PTHR11474">
    <property type="entry name" value="TYROSINASE FAMILY MEMBER"/>
    <property type="match status" value="1"/>
</dbReference>
<dbReference type="PANTHER" id="PTHR11474:SF76">
    <property type="entry name" value="SHKT DOMAIN-CONTAINING PROTEIN"/>
    <property type="match status" value="1"/>
</dbReference>
<dbReference type="Pfam" id="PF12143">
    <property type="entry name" value="PPO1_KFDV"/>
    <property type="match status" value="1"/>
</dbReference>
<evidence type="ECO:0000256" key="2">
    <source>
        <dbReference type="ARBA" id="ARBA00009928"/>
    </source>
</evidence>
<evidence type="ECO:0000256" key="3">
    <source>
        <dbReference type="ARBA" id="ARBA00022723"/>
    </source>
</evidence>
<keyword evidence="14" id="KW-1185">Reference proteome</keyword>
<comment type="caution">
    <text evidence="13">The sequence shown here is derived from an EMBL/GenBank/DDBJ whole genome shotgun (WGS) entry which is preliminary data.</text>
</comment>
<evidence type="ECO:0000256" key="5">
    <source>
        <dbReference type="ARBA" id="ARBA00023002"/>
    </source>
</evidence>
<dbReference type="InterPro" id="IPR050316">
    <property type="entry name" value="Tyrosinase/Hemocyanin"/>
</dbReference>
<feature type="binding site" evidence="9">
    <location>
        <position position="326"/>
    </location>
    <ligand>
        <name>Cu cation</name>
        <dbReference type="ChEBI" id="CHEBI:23378"/>
        <label>B</label>
    </ligand>
</feature>